<dbReference type="PANTHER" id="PTHR34846">
    <property type="entry name" value="4-CARBOXYMUCONOLACTONE DECARBOXYLASE FAMILY PROTEIN (AFU_ORTHOLOGUE AFUA_6G11590)"/>
    <property type="match status" value="1"/>
</dbReference>
<evidence type="ECO:0000259" key="1">
    <source>
        <dbReference type="Pfam" id="PF02627"/>
    </source>
</evidence>
<organism evidence="2 3">
    <name type="scientific">Sphingosinicella xenopeptidilytica</name>
    <dbReference type="NCBI Taxonomy" id="364098"/>
    <lineage>
        <taxon>Bacteria</taxon>
        <taxon>Pseudomonadati</taxon>
        <taxon>Pseudomonadota</taxon>
        <taxon>Alphaproteobacteria</taxon>
        <taxon>Sphingomonadales</taxon>
        <taxon>Sphingosinicellaceae</taxon>
        <taxon>Sphingosinicella</taxon>
    </lineage>
</organism>
<dbReference type="Proteomes" id="UP001597124">
    <property type="component" value="Unassembled WGS sequence"/>
</dbReference>
<name>A0ABW3C093_SPHXN</name>
<protein>
    <submittedName>
        <fullName evidence="2">Carboxymuconolactone decarboxylase family protein</fullName>
    </submittedName>
</protein>
<dbReference type="EMBL" id="JBHTIK010000001">
    <property type="protein sequence ID" value="MFD0847096.1"/>
    <property type="molecule type" value="Genomic_DNA"/>
</dbReference>
<dbReference type="PANTHER" id="PTHR34846:SF5">
    <property type="entry name" value="CARBOXYMUCONOLACTONE DECARBOXYLASE-LIKE DOMAIN-CONTAINING PROTEIN"/>
    <property type="match status" value="1"/>
</dbReference>
<proteinExistence type="predicted"/>
<evidence type="ECO:0000313" key="3">
    <source>
        <dbReference type="Proteomes" id="UP001597124"/>
    </source>
</evidence>
<reference evidence="3" key="1">
    <citation type="journal article" date="2019" name="Int. J. Syst. Evol. Microbiol.">
        <title>The Global Catalogue of Microorganisms (GCM) 10K type strain sequencing project: providing services to taxonomists for standard genome sequencing and annotation.</title>
        <authorList>
            <consortium name="The Broad Institute Genomics Platform"/>
            <consortium name="The Broad Institute Genome Sequencing Center for Infectious Disease"/>
            <person name="Wu L."/>
            <person name="Ma J."/>
        </authorList>
    </citation>
    <scope>NUCLEOTIDE SEQUENCE [LARGE SCALE GENOMIC DNA]</scope>
    <source>
        <strain evidence="3">CCUG 52537</strain>
    </source>
</reference>
<gene>
    <name evidence="2" type="ORF">ACFQ00_02045</name>
</gene>
<feature type="domain" description="Carboxymuconolactone decarboxylase-like" evidence="1">
    <location>
        <begin position="49"/>
        <end position="131"/>
    </location>
</feature>
<dbReference type="InterPro" id="IPR003779">
    <property type="entry name" value="CMD-like"/>
</dbReference>
<comment type="caution">
    <text evidence="2">The sequence shown here is derived from an EMBL/GenBank/DDBJ whole genome shotgun (WGS) entry which is preliminary data.</text>
</comment>
<dbReference type="RefSeq" id="WP_381485440.1">
    <property type="nucleotide sequence ID" value="NZ_JBHTIK010000001.1"/>
</dbReference>
<keyword evidence="3" id="KW-1185">Reference proteome</keyword>
<accession>A0ABW3C093</accession>
<dbReference type="InterPro" id="IPR029032">
    <property type="entry name" value="AhpD-like"/>
</dbReference>
<dbReference type="Pfam" id="PF02627">
    <property type="entry name" value="CMD"/>
    <property type="match status" value="1"/>
</dbReference>
<dbReference type="Gene3D" id="1.20.1290.10">
    <property type="entry name" value="AhpD-like"/>
    <property type="match status" value="1"/>
</dbReference>
<dbReference type="SUPFAM" id="SSF69118">
    <property type="entry name" value="AhpD-like"/>
    <property type="match status" value="1"/>
</dbReference>
<sequence length="181" mass="20106">MIGDESAPDTTINVNLVDRSDNAEVAALFANMRGGLGPANIHRVLANTPDIFPAFIAYAHALRARCAIEPTERELMILRVLERGGGHYELHHHRGMARQEGLANAAIEAVANWETASVFSDRQRLLLRFADRFYDNEGLDAQTAQDMRALFDDRTLVEIALTLALYIGLTRLTNTLHVPID</sequence>
<evidence type="ECO:0000313" key="2">
    <source>
        <dbReference type="EMBL" id="MFD0847096.1"/>
    </source>
</evidence>